<evidence type="ECO:0000256" key="1">
    <source>
        <dbReference type="SAM" id="MobiDB-lite"/>
    </source>
</evidence>
<gene>
    <name evidence="2" type="ORF">MPOR_30800</name>
</gene>
<accession>A0A6N4VBN9</accession>
<dbReference type="EMBL" id="AP022570">
    <property type="protein sequence ID" value="BBX52054.1"/>
    <property type="molecule type" value="Genomic_DNA"/>
</dbReference>
<dbReference type="Proteomes" id="UP000466785">
    <property type="component" value="Chromosome"/>
</dbReference>
<dbReference type="KEGG" id="mpof:MPOR_30800"/>
<sequence>MPRTDENGRQLKALLDYLLDGEIDAKDLFDALGISSSTYYRRIKEADYPSAEELRLVADRFQLNYPDLQIQFGLMSRQEVWQYIESTTAVDGPGRGIDTAVRASNTTETRRRPKLSELTPRFDAPPL</sequence>
<evidence type="ECO:0000313" key="3">
    <source>
        <dbReference type="Proteomes" id="UP000466785"/>
    </source>
</evidence>
<dbReference type="InterPro" id="IPR001387">
    <property type="entry name" value="Cro/C1-type_HTH"/>
</dbReference>
<organism evidence="2 3">
    <name type="scientific">Mycolicibacterium poriferae</name>
    <dbReference type="NCBI Taxonomy" id="39694"/>
    <lineage>
        <taxon>Bacteria</taxon>
        <taxon>Bacillati</taxon>
        <taxon>Actinomycetota</taxon>
        <taxon>Actinomycetes</taxon>
        <taxon>Mycobacteriales</taxon>
        <taxon>Mycobacteriaceae</taxon>
        <taxon>Mycolicibacterium</taxon>
    </lineage>
</organism>
<dbReference type="AlphaFoldDB" id="A0A6N4VBN9"/>
<dbReference type="CDD" id="cd00093">
    <property type="entry name" value="HTH_XRE"/>
    <property type="match status" value="1"/>
</dbReference>
<keyword evidence="3" id="KW-1185">Reference proteome</keyword>
<reference evidence="2 3" key="1">
    <citation type="journal article" date="2019" name="Emerg. Microbes Infect.">
        <title>Comprehensive subspecies identification of 175 nontuberculous mycobacteria species based on 7547 genomic profiles.</title>
        <authorList>
            <person name="Matsumoto Y."/>
            <person name="Kinjo T."/>
            <person name="Motooka D."/>
            <person name="Nabeya D."/>
            <person name="Jung N."/>
            <person name="Uechi K."/>
            <person name="Horii T."/>
            <person name="Iida T."/>
            <person name="Fujita J."/>
            <person name="Nakamura S."/>
        </authorList>
    </citation>
    <scope>NUCLEOTIDE SEQUENCE [LARGE SCALE GENOMIC DNA]</scope>
    <source>
        <strain evidence="2 3">JCM 12603</strain>
    </source>
</reference>
<evidence type="ECO:0000313" key="2">
    <source>
        <dbReference type="EMBL" id="BBX52054.1"/>
    </source>
</evidence>
<name>A0A6N4VBN9_9MYCO</name>
<protein>
    <submittedName>
        <fullName evidence="2">Uncharacterized protein</fullName>
    </submittedName>
</protein>
<proteinExistence type="predicted"/>
<dbReference type="RefSeq" id="WP_163675133.1">
    <property type="nucleotide sequence ID" value="NZ_AP022570.1"/>
</dbReference>
<feature type="region of interest" description="Disordered" evidence="1">
    <location>
        <begin position="94"/>
        <end position="127"/>
    </location>
</feature>